<dbReference type="SUPFAM" id="SSF56801">
    <property type="entry name" value="Acetyl-CoA synthetase-like"/>
    <property type="match status" value="2"/>
</dbReference>
<dbReference type="GO" id="GO:0005829">
    <property type="term" value="C:cytosol"/>
    <property type="evidence" value="ECO:0007669"/>
    <property type="project" value="TreeGrafter"/>
</dbReference>
<accession>A0A9W7UWG4</accession>
<evidence type="ECO:0000256" key="7">
    <source>
        <dbReference type="ARBA" id="ARBA00022840"/>
    </source>
</evidence>
<dbReference type="GO" id="GO:0008610">
    <property type="term" value="P:lipid biosynthetic process"/>
    <property type="evidence" value="ECO:0007669"/>
    <property type="project" value="UniProtKB-ARBA"/>
</dbReference>
<dbReference type="SUPFAM" id="SSF52777">
    <property type="entry name" value="CoA-dependent acyltransferases"/>
    <property type="match status" value="6"/>
</dbReference>
<comment type="cofactor">
    <cofactor evidence="1">
        <name>pantetheine 4'-phosphate</name>
        <dbReference type="ChEBI" id="CHEBI:47942"/>
    </cofactor>
</comment>
<dbReference type="InterPro" id="IPR045851">
    <property type="entry name" value="AMP-bd_C_sf"/>
</dbReference>
<dbReference type="InterPro" id="IPR036736">
    <property type="entry name" value="ACP-like_sf"/>
</dbReference>
<organism evidence="11 12">
    <name type="scientific">Bacillus cereus</name>
    <dbReference type="NCBI Taxonomy" id="1396"/>
    <lineage>
        <taxon>Bacteria</taxon>
        <taxon>Bacillati</taxon>
        <taxon>Bacillota</taxon>
        <taxon>Bacilli</taxon>
        <taxon>Bacillales</taxon>
        <taxon>Bacillaceae</taxon>
        <taxon>Bacillus</taxon>
        <taxon>Bacillus cereus group</taxon>
    </lineage>
</organism>
<dbReference type="Pfam" id="PF00668">
    <property type="entry name" value="Condensation"/>
    <property type="match status" value="3"/>
</dbReference>
<protein>
    <submittedName>
        <fullName evidence="11">Amino acid adenylation domain-containing protein</fullName>
    </submittedName>
</protein>
<dbReference type="InterPro" id="IPR023213">
    <property type="entry name" value="CAT-like_dom_sf"/>
</dbReference>
<dbReference type="NCBIfam" id="NF003417">
    <property type="entry name" value="PRK04813.1"/>
    <property type="match status" value="2"/>
</dbReference>
<dbReference type="PROSITE" id="PS00455">
    <property type="entry name" value="AMP_BINDING"/>
    <property type="match status" value="2"/>
</dbReference>
<dbReference type="PROSITE" id="PS00012">
    <property type="entry name" value="PHOSPHOPANTETHEINE"/>
    <property type="match status" value="1"/>
</dbReference>
<dbReference type="InterPro" id="IPR020459">
    <property type="entry name" value="AMP-binding"/>
</dbReference>
<feature type="coiled-coil region" evidence="9">
    <location>
        <begin position="481"/>
        <end position="508"/>
    </location>
</feature>
<dbReference type="InterPro" id="IPR010071">
    <property type="entry name" value="AA_adenyl_dom"/>
</dbReference>
<dbReference type="Gene3D" id="3.40.50.980">
    <property type="match status" value="4"/>
</dbReference>
<evidence type="ECO:0000256" key="4">
    <source>
        <dbReference type="ARBA" id="ARBA00022553"/>
    </source>
</evidence>
<dbReference type="Gene3D" id="3.40.50.1820">
    <property type="entry name" value="alpha/beta hydrolase"/>
    <property type="match status" value="1"/>
</dbReference>
<dbReference type="GO" id="GO:0031177">
    <property type="term" value="F:phosphopantetheine binding"/>
    <property type="evidence" value="ECO:0007669"/>
    <property type="project" value="TreeGrafter"/>
</dbReference>
<gene>
    <name evidence="11" type="ORF">F8172_16585</name>
</gene>
<evidence type="ECO:0000256" key="9">
    <source>
        <dbReference type="SAM" id="Coils"/>
    </source>
</evidence>
<keyword evidence="5" id="KW-0677">Repeat</keyword>
<dbReference type="GO" id="GO:0044550">
    <property type="term" value="P:secondary metabolite biosynthetic process"/>
    <property type="evidence" value="ECO:0007669"/>
    <property type="project" value="UniProtKB-ARBA"/>
</dbReference>
<evidence type="ECO:0000313" key="12">
    <source>
        <dbReference type="Proteomes" id="UP000475765"/>
    </source>
</evidence>
<evidence type="ECO:0000256" key="6">
    <source>
        <dbReference type="ARBA" id="ARBA00022741"/>
    </source>
</evidence>
<dbReference type="InterPro" id="IPR001242">
    <property type="entry name" value="Condensation_dom"/>
</dbReference>
<keyword evidence="7" id="KW-0067">ATP-binding</keyword>
<dbReference type="FunFam" id="2.30.38.10:FF:000001">
    <property type="entry name" value="Non-ribosomal peptide synthetase PvdI"/>
    <property type="match status" value="2"/>
</dbReference>
<dbReference type="PANTHER" id="PTHR45527">
    <property type="entry name" value="NONRIBOSOMAL PEPTIDE SYNTHETASE"/>
    <property type="match status" value="1"/>
</dbReference>
<evidence type="ECO:0000256" key="1">
    <source>
        <dbReference type="ARBA" id="ARBA00001957"/>
    </source>
</evidence>
<dbReference type="InterPro" id="IPR020845">
    <property type="entry name" value="AMP-binding_CS"/>
</dbReference>
<feature type="domain" description="Carrier" evidence="10">
    <location>
        <begin position="2457"/>
        <end position="2532"/>
    </location>
</feature>
<dbReference type="Pfam" id="PF00975">
    <property type="entry name" value="Thioesterase"/>
    <property type="match status" value="1"/>
</dbReference>
<dbReference type="SUPFAM" id="SSF47336">
    <property type="entry name" value="ACP-like"/>
    <property type="match status" value="2"/>
</dbReference>
<dbReference type="NCBIfam" id="TIGR01720">
    <property type="entry name" value="NRPS-para261"/>
    <property type="match status" value="1"/>
</dbReference>
<dbReference type="SUPFAM" id="SSF53474">
    <property type="entry name" value="alpha/beta-Hydrolases"/>
    <property type="match status" value="1"/>
</dbReference>
<keyword evidence="4" id="KW-0597">Phosphoprotein</keyword>
<dbReference type="Pfam" id="PF00550">
    <property type="entry name" value="PP-binding"/>
    <property type="match status" value="2"/>
</dbReference>
<dbReference type="NCBIfam" id="TIGR01733">
    <property type="entry name" value="AA-adenyl-dom"/>
    <property type="match status" value="2"/>
</dbReference>
<dbReference type="Gene3D" id="3.30.300.30">
    <property type="match status" value="2"/>
</dbReference>
<evidence type="ECO:0000313" key="11">
    <source>
        <dbReference type="EMBL" id="KAB2393417.1"/>
    </source>
</evidence>
<evidence type="ECO:0000259" key="10">
    <source>
        <dbReference type="PROSITE" id="PS50075"/>
    </source>
</evidence>
<dbReference type="InterPro" id="IPR025110">
    <property type="entry name" value="AMP-bd_C"/>
</dbReference>
<dbReference type="EMBL" id="WBPP01000022">
    <property type="protein sequence ID" value="KAB2393417.1"/>
    <property type="molecule type" value="Genomic_DNA"/>
</dbReference>
<dbReference type="Gene3D" id="3.30.559.10">
    <property type="entry name" value="Chloramphenicol acetyltransferase-like domain"/>
    <property type="match status" value="3"/>
</dbReference>
<dbReference type="FunFam" id="3.30.300.30:FF:000010">
    <property type="entry name" value="Enterobactin synthetase component F"/>
    <property type="match status" value="2"/>
</dbReference>
<dbReference type="FunFam" id="3.40.50.12780:FF:000012">
    <property type="entry name" value="Non-ribosomal peptide synthetase"/>
    <property type="match status" value="2"/>
</dbReference>
<dbReference type="GO" id="GO:0005524">
    <property type="term" value="F:ATP binding"/>
    <property type="evidence" value="ECO:0007669"/>
    <property type="project" value="UniProtKB-KW"/>
</dbReference>
<dbReference type="Gene3D" id="1.10.1200.10">
    <property type="entry name" value="ACP-like"/>
    <property type="match status" value="2"/>
</dbReference>
<dbReference type="CDD" id="cd19543">
    <property type="entry name" value="DCL_NRPS"/>
    <property type="match status" value="1"/>
</dbReference>
<evidence type="ECO:0000256" key="3">
    <source>
        <dbReference type="ARBA" id="ARBA00022450"/>
    </source>
</evidence>
<dbReference type="InterPro" id="IPR010060">
    <property type="entry name" value="NRPS_synth"/>
</dbReference>
<dbReference type="RefSeq" id="WP_151521903.1">
    <property type="nucleotide sequence ID" value="NZ_WBPL01000037.1"/>
</dbReference>
<dbReference type="GO" id="GO:0003824">
    <property type="term" value="F:catalytic activity"/>
    <property type="evidence" value="ECO:0007669"/>
    <property type="project" value="InterPro"/>
</dbReference>
<keyword evidence="8" id="KW-0045">Antibiotic biosynthesis</keyword>
<evidence type="ECO:0000256" key="8">
    <source>
        <dbReference type="ARBA" id="ARBA00023194"/>
    </source>
</evidence>
<dbReference type="PANTHER" id="PTHR45527:SF1">
    <property type="entry name" value="FATTY ACID SYNTHASE"/>
    <property type="match status" value="1"/>
</dbReference>
<keyword evidence="3" id="KW-0596">Phosphopantetheine</keyword>
<keyword evidence="9" id="KW-0175">Coiled coil</keyword>
<dbReference type="Gene3D" id="1.10.287.490">
    <property type="entry name" value="Helix hairpin bin"/>
    <property type="match status" value="1"/>
</dbReference>
<dbReference type="InterPro" id="IPR006162">
    <property type="entry name" value="Ppantetheine_attach_site"/>
</dbReference>
<dbReference type="InterPro" id="IPR009081">
    <property type="entry name" value="PP-bd_ACP"/>
</dbReference>
<dbReference type="Gene3D" id="2.30.38.10">
    <property type="entry name" value="Luciferase, Domain 3"/>
    <property type="match status" value="2"/>
</dbReference>
<dbReference type="InterPro" id="IPR000873">
    <property type="entry name" value="AMP-dep_synth/lig_dom"/>
</dbReference>
<dbReference type="InterPro" id="IPR029058">
    <property type="entry name" value="AB_hydrolase_fold"/>
</dbReference>
<dbReference type="CDD" id="cd19534">
    <property type="entry name" value="E_NRPS"/>
    <property type="match status" value="1"/>
</dbReference>
<dbReference type="GO" id="GO:0043041">
    <property type="term" value="P:amino acid activation for nonribosomal peptide biosynthetic process"/>
    <property type="evidence" value="ECO:0007669"/>
    <property type="project" value="TreeGrafter"/>
</dbReference>
<proteinExistence type="inferred from homology"/>
<dbReference type="PROSITE" id="PS50075">
    <property type="entry name" value="CARRIER"/>
    <property type="match status" value="2"/>
</dbReference>
<dbReference type="FunFam" id="1.10.1200.10:FF:000005">
    <property type="entry name" value="Nonribosomal peptide synthetase 1"/>
    <property type="match status" value="2"/>
</dbReference>
<reference evidence="11 12" key="1">
    <citation type="submission" date="2019-10" db="EMBL/GenBank/DDBJ databases">
        <title>Bacillus from the desert of Cuatro Cinegas, Coahuila.</title>
        <authorList>
            <person name="Olmedo-Alvarez G."/>
            <person name="Saldana S."/>
            <person name="Barcelo D."/>
        </authorList>
    </citation>
    <scope>NUCLEOTIDE SEQUENCE [LARGE SCALE GENOMIC DNA]</scope>
    <source>
        <strain evidence="11 12">CH417_13T</strain>
    </source>
</reference>
<dbReference type="FunFam" id="3.40.50.980:FF:000001">
    <property type="entry name" value="Non-ribosomal peptide synthetase"/>
    <property type="match status" value="2"/>
</dbReference>
<dbReference type="Pfam" id="PF00501">
    <property type="entry name" value="AMP-binding"/>
    <property type="match status" value="2"/>
</dbReference>
<comment type="similarity">
    <text evidence="2">Belongs to the ATP-dependent AMP-binding enzyme family.</text>
</comment>
<evidence type="ECO:0000256" key="5">
    <source>
        <dbReference type="ARBA" id="ARBA00022737"/>
    </source>
</evidence>
<comment type="caution">
    <text evidence="11">The sequence shown here is derived from an EMBL/GenBank/DDBJ whole genome shotgun (WGS) entry which is preliminary data.</text>
</comment>
<dbReference type="InterPro" id="IPR001031">
    <property type="entry name" value="Thioesterase"/>
</dbReference>
<name>A0A9W7UWG4_BACCE</name>
<sequence>MVKSLDNCLPLSNAQSEIWFAQQLDVTNPIFNTGEYTEIQGEIDLLKFKEAIRQTILEVESLHVSFVETEDGICQTVNKKPKVTVDVFDLSTESSPHDKAIAWMKKDLKVPTDLKQGPLFKEAIFQIAPDKYYWYQRIHHIAVDGFSFSLISRRVAQIYSSIMKNIDYKKGKLDSFSLMIEEDIEYRSSSQYKEDKHFWEKRFVDQPEATSLSKESTKISTEFIRETQFLNSVDLDKLKESAINAGVNWADIFIAATGAYLHRITDSKEIVLGLPVMCRLGSKSLRIPGMMMNLLPLRLSIDSQMSLLDIAKQVSTEINEIKKHQRYRSEQIRRDLKLLSDNQRLYGPIINVMPFDYNLSFDGKRGITHNLSAGPIEDISINVYYRANGQDLRIDMDANPSVYRQDELKSHLQRWMKYINNVNIDFLGEPIKSIEVLSEDERNEILYQFNNTKMEYPRNRTIHQLFEEQVCRTPNQLAAVYENEKITYEELNKRANQLARRLQEKGVQPNQLIGIMVERSIEMIVGILGILKSGGAYVPIDPEYPKERIEYILKDSNVNILLTQNSLLENVQYKGSVLNLNEEENYSLNVSNLEFMGHPSDLAYVIYTSGTTGKPKGVMVEHHGLCNLKEYFKEKIKMSEEDRVLQFASLSFDAACWEILMSLLIGSSLYIPKKQTILDYQLFIKYMNENKITMALLPPTYLSQIKPSDLPSLEKLITGGSAPTLELIEKWRKYVTYINAYGPTEDSIMTTVWMGNEEFEGSTVPIGRPIANHNVYILNQNTQLQPIGIAGELCVSGEGIARGYLNLMELTEEKFIDNPFVQGEKLYRTGDLAMWLPDGNIKYLGRIDHQVKIRGYRVEIGEVESAISNIKGVQDTYVIDHSNSNGDKALCAYYVAERVFTVSEIKEYLADQLPNYMIPSYFISLEEMPVTPNGKVDRKKLPIPDENLDTGTVYVGPRNTVEQELIDVWKSVLGIKKIGILDNFYDLGGDSIKAIQVSSRSLQKGYKIEISNLLKFPTISQLSNYVEPVTNIAEQGEVKGIVPLTPIQSWFFETEFVNQYFNQAMMLYQTERFNIEILKKVMTHLVKHHDVLRTKFNKKEDNVEAEIYGMEADELFSLEVFNLEGVQKPSSIIESKANIIQSSIHIEKGPLVKLGLFQCDDGDHLLIVIHHLVIDLVSWRILLEDIRTAYDQGLNGRDIELPNKTDSFKLWAEKLVEYANSPVLEQERMYWDNIEHSQTEKVPVDYEQNNILNDSNDVFTIEIDKDETEKLIKQSNRAYHTEINDLLLTALGEAVHNWSGMTKILVNLEGHGREDILKGVDVTRTVGWFTSQFPVLLTVESKTGIADRIKTIKECIREIPNKGIGYGILRYLSKNKRETSNYLNPEISFNYFGQMDQDFENNAFRMSSYCTGKTMDEKTKRLYKLNIHGVVQNEKLIFEIDYSKANYQRDTIEKLGEYFKKSLKAIIQHCVCKKESEITPSDLTLKGLSLKELEKIICNTKHIGEIENIYNLTPMQKGMLFHSLIDDDNGSYFEQMAFDLKGELQVGAFRKSIEMLVKRHEILRTNVYPFRNNEYVQIVYKDKKVHCDYKDIRNENQDAYIKSYMDFNKSNGFNLEEDTLLKIAIFKIDEQKHRVIFSFPHIIMDGWCMPLILKEWLEHYDMIIGNKTINPTMVTPYSRYIDWLNKRDVDAASNYWQSYLADYEDQTFIPNEKIQTGSDFYNKDMVVCNLSEDVTKKLQELAIRSRVTLNTVMQTIWGVLLQKYNNTQDVVFGSVVSGRPEEIPGIETMIGLFINTIPIRVRSEKDMTFMELMKSVQKSAIESKLYDTYPLYEIQLKTEQKQGLIHHIMLFENYPVKQKSNQAADGSNKISIENFQGEEQTNYNFNIKVIPGRELRIQFDYNTNAYERSSIQCIGNHLITLINQIIEKPEVSIGMLNIITEEEKTQILKVFNDTKMDYPNDKTIHELFEEQVGLTPEQIALVFGEQKLTYKQLNERANQLARTLRAKGVTENQLVAIMTDRSIEMIVGILGILKSGGVYVPIDPDYPEDRKKFLLQDSGTKLLLIQQHLKNPISFKGQVLDLSQEESYDENVNNLEAIVGPNSLAYVIYTSGTTGKPKGVMLEHHGLCNLQLYFKNTLQMNESDRVAQFANLSFDASLWEIFSAFFSGATLYIPNKSEVLDYALFEQFIIKHGITALSLTPAYAIYLDPKKLPTLEKVVTSGSSSSGELVNKWKKHVLYINGYGPTENTICTSTWLSTEGYNNKLIPIGKPIQNHNMYIVDANMNLQPIGVAGEICLSGVGLAKGYLNREDLTSEKFIDNPFISGERMYRTGDLARWLPDGNIEFLGRIDHQVKIRGYRIEIGELEEVLLNIKSMQEVIVVPHEDETGNKALCAYYVATQSYSVSEIRKILSKELPNYMMPSYFVQLPEMPLTPNGKIDRKALPKPDTMQLGEGYVSPRTPVEIQLAEIWGEVLGLQRVGVNDNFFDLGGHSLKLLQLIQCINEKMNGTITYKDVIQSPTIELLALQLMKQGTKPKDEVEFIPLSNKGKFNVFCFPTGFGLGMTFIEMARLLEQDFNVYVTDFMDCCANYNKMLDEYVEGILKIQEEGPYILLGYCAGGNLAFEVAKVMESKGKHISDIIMLDTTIRNKEVNEMFENKASYLELEHTNIPEWATTPYAQNKYNKFRKYLGQLDNKNMVQANIHNLTVDTITNSYKKEWANHTVKEYVEYEGIGTHDELLDPEFIDYNVEIINRILTQITMAKVLN</sequence>
<feature type="domain" description="Carrier" evidence="10">
    <location>
        <begin position="956"/>
        <end position="1030"/>
    </location>
</feature>
<dbReference type="Pfam" id="PF13193">
    <property type="entry name" value="AMP-binding_C"/>
    <property type="match status" value="2"/>
</dbReference>
<dbReference type="Gene3D" id="3.30.559.30">
    <property type="entry name" value="Nonribosomal peptide synthetase, condensation domain"/>
    <property type="match status" value="3"/>
</dbReference>
<keyword evidence="6" id="KW-0547">Nucleotide-binding</keyword>
<evidence type="ECO:0000256" key="2">
    <source>
        <dbReference type="ARBA" id="ARBA00006432"/>
    </source>
</evidence>
<dbReference type="GO" id="GO:0017000">
    <property type="term" value="P:antibiotic biosynthetic process"/>
    <property type="evidence" value="ECO:0007669"/>
    <property type="project" value="UniProtKB-KW"/>
</dbReference>
<dbReference type="PRINTS" id="PR00154">
    <property type="entry name" value="AMPBINDING"/>
</dbReference>
<dbReference type="Proteomes" id="UP000475765">
    <property type="component" value="Unassembled WGS sequence"/>
</dbReference>